<dbReference type="EMBL" id="FOGV01000002">
    <property type="protein sequence ID" value="SER53727.1"/>
    <property type="molecule type" value="Genomic_DNA"/>
</dbReference>
<dbReference type="STRING" id="1464123.SAMN05444126_10297"/>
<organism evidence="1 2">
    <name type="scientific">Salisediminibacterium halotolerans</name>
    <dbReference type="NCBI Taxonomy" id="517425"/>
    <lineage>
        <taxon>Bacteria</taxon>
        <taxon>Bacillati</taxon>
        <taxon>Bacillota</taxon>
        <taxon>Bacilli</taxon>
        <taxon>Bacillales</taxon>
        <taxon>Bacillaceae</taxon>
        <taxon>Salisediminibacterium</taxon>
    </lineage>
</organism>
<protein>
    <submittedName>
        <fullName evidence="1">Kinase-associated protein B</fullName>
    </submittedName>
</protein>
<keyword evidence="2" id="KW-1185">Reference proteome</keyword>
<dbReference type="OrthoDB" id="2407789at2"/>
<keyword evidence="1" id="KW-0808">Transferase</keyword>
<evidence type="ECO:0000313" key="2">
    <source>
        <dbReference type="Proteomes" id="UP000199318"/>
    </source>
</evidence>
<sequence>MTESLQPGTAVTVKYKSGRYHGEIVQTEPKKNTAVVKITAVIDHPVQGDLHHPKQTNVPLFHERKALSKNEKANVPLNVIKRFDGEVPDYAASLKEAVEKQRRELQSLETDWSNKALETLRTVEQDYRYDQ</sequence>
<dbReference type="Pfam" id="PF08810">
    <property type="entry name" value="KapB"/>
    <property type="match status" value="1"/>
</dbReference>
<dbReference type="Gene3D" id="2.30.30.430">
    <property type="entry name" value="Kinase associated protein B domain"/>
    <property type="match status" value="1"/>
</dbReference>
<dbReference type="GO" id="GO:0016301">
    <property type="term" value="F:kinase activity"/>
    <property type="evidence" value="ECO:0007669"/>
    <property type="project" value="UniProtKB-KW"/>
</dbReference>
<comment type="caution">
    <text evidence="1">The sequence shown here is derived from an EMBL/GenBank/DDBJ whole genome shotgun (WGS) entry which is preliminary data.</text>
</comment>
<dbReference type="Proteomes" id="UP000199318">
    <property type="component" value="Unassembled WGS sequence"/>
</dbReference>
<dbReference type="SUPFAM" id="SSF141251">
    <property type="entry name" value="Kinase-associated protein B-like"/>
    <property type="match status" value="1"/>
</dbReference>
<dbReference type="SMART" id="SM01298">
    <property type="entry name" value="KapB"/>
    <property type="match status" value="1"/>
</dbReference>
<keyword evidence="1" id="KW-0418">Kinase</keyword>
<dbReference type="InterPro" id="IPR038080">
    <property type="entry name" value="KapB_sf"/>
</dbReference>
<proteinExistence type="predicted"/>
<name>A0A1H9PZU1_9BACI</name>
<dbReference type="AlphaFoldDB" id="A0A1H9PZU1"/>
<evidence type="ECO:0000313" key="1">
    <source>
        <dbReference type="EMBL" id="SER53727.1"/>
    </source>
</evidence>
<accession>A0A1H9PZU1</accession>
<gene>
    <name evidence="1" type="ORF">SAMN05444126_10297</name>
</gene>
<reference evidence="2" key="1">
    <citation type="submission" date="2016-10" db="EMBL/GenBank/DDBJ databases">
        <authorList>
            <person name="de Groot N.N."/>
        </authorList>
    </citation>
    <scope>NUCLEOTIDE SEQUENCE [LARGE SCALE GENOMIC DNA]</scope>
    <source>
        <strain evidence="2">10nlg</strain>
    </source>
</reference>
<dbReference type="RefSeq" id="WP_093071770.1">
    <property type="nucleotide sequence ID" value="NZ_FOGV01000002.1"/>
</dbReference>
<dbReference type="InterPro" id="IPR014916">
    <property type="entry name" value="KapB"/>
</dbReference>